<accession>A0A0D0BZQ9</accession>
<reference evidence="1 2" key="1">
    <citation type="submission" date="2014-04" db="EMBL/GenBank/DDBJ databases">
        <title>Evolutionary Origins and Diversification of the Mycorrhizal Mutualists.</title>
        <authorList>
            <consortium name="DOE Joint Genome Institute"/>
            <consortium name="Mycorrhizal Genomics Consortium"/>
            <person name="Kohler A."/>
            <person name="Kuo A."/>
            <person name="Nagy L.G."/>
            <person name="Floudas D."/>
            <person name="Copeland A."/>
            <person name="Barry K.W."/>
            <person name="Cichocki N."/>
            <person name="Veneault-Fourrey C."/>
            <person name="LaButti K."/>
            <person name="Lindquist E.A."/>
            <person name="Lipzen A."/>
            <person name="Lundell T."/>
            <person name="Morin E."/>
            <person name="Murat C."/>
            <person name="Riley R."/>
            <person name="Ohm R."/>
            <person name="Sun H."/>
            <person name="Tunlid A."/>
            <person name="Henrissat B."/>
            <person name="Grigoriev I.V."/>
            <person name="Hibbett D.S."/>
            <person name="Martin F."/>
        </authorList>
    </citation>
    <scope>NUCLEOTIDE SEQUENCE [LARGE SCALE GENOMIC DNA]</scope>
    <source>
        <strain evidence="1 2">FD-317 M1</strain>
    </source>
</reference>
<name>A0A0D0BZQ9_9AGAR</name>
<sequence>MLVKTANRTRRVNDRLTIQGQRTPGHTGPNVLNSASSFTLSQTTVRDGGLSALGGQQIIGIKGRKPSHNNSQSEFHFRVYEAHLAFEVIGGLMKLTQAVVKPGHYRSGTGADVFRGGPLPAATYGVGTFSAVGGFQDMHIHSEGRHPESLSSAAIYTPRPNVLPNVTGNSIPKPMDGHYANGQYSAPSILRSFRDFNSENTELRAGAFSAVAEDQIIDYGEGDETKT</sequence>
<protein>
    <submittedName>
        <fullName evidence="1">Uncharacterized protein</fullName>
    </submittedName>
</protein>
<dbReference type="Proteomes" id="UP000053593">
    <property type="component" value="Unassembled WGS sequence"/>
</dbReference>
<dbReference type="OrthoDB" id="3022699at2759"/>
<dbReference type="AlphaFoldDB" id="A0A0D0BZQ9"/>
<organism evidence="1 2">
    <name type="scientific">Collybiopsis luxurians FD-317 M1</name>
    <dbReference type="NCBI Taxonomy" id="944289"/>
    <lineage>
        <taxon>Eukaryota</taxon>
        <taxon>Fungi</taxon>
        <taxon>Dikarya</taxon>
        <taxon>Basidiomycota</taxon>
        <taxon>Agaricomycotina</taxon>
        <taxon>Agaricomycetes</taxon>
        <taxon>Agaricomycetidae</taxon>
        <taxon>Agaricales</taxon>
        <taxon>Marasmiineae</taxon>
        <taxon>Omphalotaceae</taxon>
        <taxon>Collybiopsis</taxon>
        <taxon>Collybiopsis luxurians</taxon>
    </lineage>
</organism>
<evidence type="ECO:0000313" key="1">
    <source>
        <dbReference type="EMBL" id="KIK50852.1"/>
    </source>
</evidence>
<keyword evidence="2" id="KW-1185">Reference proteome</keyword>
<dbReference type="HOGENOM" id="CLU_1175542_0_0_1"/>
<evidence type="ECO:0000313" key="2">
    <source>
        <dbReference type="Proteomes" id="UP000053593"/>
    </source>
</evidence>
<proteinExistence type="predicted"/>
<gene>
    <name evidence="1" type="ORF">GYMLUDRAFT_266049</name>
</gene>
<dbReference type="EMBL" id="KN834882">
    <property type="protein sequence ID" value="KIK50852.1"/>
    <property type="molecule type" value="Genomic_DNA"/>
</dbReference>